<comment type="catalytic activity">
    <reaction evidence="8">
        <text>a quinone + NADH + H(+) = a quinol + NAD(+)</text>
        <dbReference type="Rhea" id="RHEA:46160"/>
        <dbReference type="ChEBI" id="CHEBI:15378"/>
        <dbReference type="ChEBI" id="CHEBI:24646"/>
        <dbReference type="ChEBI" id="CHEBI:57540"/>
        <dbReference type="ChEBI" id="CHEBI:57945"/>
        <dbReference type="ChEBI" id="CHEBI:132124"/>
        <dbReference type="EC" id="1.6.5.9"/>
    </reaction>
</comment>
<accession>A3UBL7</accession>
<keyword evidence="9" id="KW-0812">Transmembrane</keyword>
<dbReference type="InterPro" id="IPR054585">
    <property type="entry name" value="NDH2-like_C"/>
</dbReference>
<keyword evidence="5" id="KW-0809">Transit peptide</keyword>
<dbReference type="PRINTS" id="PR00368">
    <property type="entry name" value="FADPNR"/>
</dbReference>
<keyword evidence="4" id="KW-0274">FAD</keyword>
<dbReference type="eggNOG" id="COG1252">
    <property type="taxonomic scope" value="Bacteria"/>
</dbReference>
<evidence type="ECO:0000256" key="3">
    <source>
        <dbReference type="ARBA" id="ARBA00022630"/>
    </source>
</evidence>
<feature type="domain" description="FAD/NAD(P)-binding" evidence="10">
    <location>
        <begin position="16"/>
        <end position="335"/>
    </location>
</feature>
<keyword evidence="6" id="KW-0560">Oxidoreductase</keyword>
<reference evidence="12 13" key="1">
    <citation type="journal article" date="2010" name="J. Bacteriol.">
        <title>The complete genome sequence of Croceibacter atlanticus HTCC2559T.</title>
        <authorList>
            <person name="Oh H.M."/>
            <person name="Kang I."/>
            <person name="Ferriera S."/>
            <person name="Giovannoni S.J."/>
            <person name="Cho J.C."/>
        </authorList>
    </citation>
    <scope>NUCLEOTIDE SEQUENCE [LARGE SCALE GENOMIC DNA]</scope>
    <source>
        <strain evidence="13">ATCC BAA-628 / HTCC2559 / KCTC 12090</strain>
    </source>
</reference>
<dbReference type="PRINTS" id="PR00411">
    <property type="entry name" value="PNDRDTASEI"/>
</dbReference>
<dbReference type="InterPro" id="IPR023753">
    <property type="entry name" value="FAD/NAD-binding_dom"/>
</dbReference>
<gene>
    <name evidence="12" type="ordered locus">CA2559_08296</name>
</gene>
<organism evidence="12 13">
    <name type="scientific">Croceibacter atlanticus (strain ATCC BAA-628 / JCM 21780 / CIP 108009 / IAM 15332 / KCTC 12090 / HTCC2559)</name>
    <dbReference type="NCBI Taxonomy" id="216432"/>
    <lineage>
        <taxon>Bacteria</taxon>
        <taxon>Pseudomonadati</taxon>
        <taxon>Bacteroidota</taxon>
        <taxon>Flavobacteriia</taxon>
        <taxon>Flavobacteriales</taxon>
        <taxon>Flavobacteriaceae</taxon>
        <taxon>Croceibacter</taxon>
    </lineage>
</organism>
<sequence length="438" mass="48969">MGETSSMNLPKTEHPRLVIIGGGFAGISLVKKLKGLPLQVVLLDKRNYHTFQPLLYQVSTSGLEPDSIAYPLRKITKNASNCHYRMAEVHQINAETNSISTNIGDLKFDYLVIATGSKTNFFGNKSIEENGMWMKTVPQALNIRSLILENLEQANITASKEKRKALLNFVIAGAGPTGVELSGAIAELKNNVIPKDYPGLDINEMEIHLIEGLDRVLPPMSAAASKKAEKFLKNLGVQLHFETFVEDYDGKTVTTKSDLSFETETFIWSAGVTGAPVKGLNANAIIDKANRYKVNAFNQVEGYEHIFAVGDIALMASNEYPKGHPMVAQPAIQQGAQLAKNIKHILKSKPLEPFSYFDKGTMATIGRNKAVVDLGKFRIGGFFAWFIWMFIHLWFLVGFRNRLVTFFNWTYNYINYDKAARLIIRPFKQKKHEMSDGE</sequence>
<feature type="transmembrane region" description="Helical" evidence="9">
    <location>
        <begin position="377"/>
        <end position="397"/>
    </location>
</feature>
<keyword evidence="7" id="KW-0520">NAD</keyword>
<evidence type="ECO:0000259" key="11">
    <source>
        <dbReference type="Pfam" id="PF22366"/>
    </source>
</evidence>
<dbReference type="HOGENOM" id="CLU_021377_7_1_10"/>
<evidence type="ECO:0000256" key="5">
    <source>
        <dbReference type="ARBA" id="ARBA00022946"/>
    </source>
</evidence>
<dbReference type="InterPro" id="IPR045024">
    <property type="entry name" value="NDH-2"/>
</dbReference>
<evidence type="ECO:0000259" key="10">
    <source>
        <dbReference type="Pfam" id="PF07992"/>
    </source>
</evidence>
<evidence type="ECO:0000256" key="8">
    <source>
        <dbReference type="ARBA" id="ARBA00047599"/>
    </source>
</evidence>
<evidence type="ECO:0000256" key="1">
    <source>
        <dbReference type="ARBA" id="ARBA00005272"/>
    </source>
</evidence>
<evidence type="ECO:0000256" key="6">
    <source>
        <dbReference type="ARBA" id="ARBA00023002"/>
    </source>
</evidence>
<evidence type="ECO:0000313" key="12">
    <source>
        <dbReference type="EMBL" id="EAP86018.1"/>
    </source>
</evidence>
<evidence type="ECO:0000256" key="7">
    <source>
        <dbReference type="ARBA" id="ARBA00023027"/>
    </source>
</evidence>
<evidence type="ECO:0000313" key="13">
    <source>
        <dbReference type="Proteomes" id="UP000002297"/>
    </source>
</evidence>
<keyword evidence="3" id="KW-0285">Flavoprotein</keyword>
<dbReference type="STRING" id="216432.CA2559_08296"/>
<keyword evidence="9" id="KW-0472">Membrane</keyword>
<dbReference type="KEGG" id="cat:CA2559_08296"/>
<dbReference type="Proteomes" id="UP000002297">
    <property type="component" value="Chromosome"/>
</dbReference>
<dbReference type="EC" id="1.6.5.9" evidence="2"/>
<keyword evidence="13" id="KW-1185">Reference proteome</keyword>
<protein>
    <recommendedName>
        <fullName evidence="2">NADH:ubiquinone reductase (non-electrogenic)</fullName>
        <ecNumber evidence="2">1.6.5.9</ecNumber>
    </recommendedName>
</protein>
<evidence type="ECO:0000256" key="4">
    <source>
        <dbReference type="ARBA" id="ARBA00022827"/>
    </source>
</evidence>
<dbReference type="EMBL" id="CP002046">
    <property type="protein sequence ID" value="EAP86018.1"/>
    <property type="molecule type" value="Genomic_DNA"/>
</dbReference>
<dbReference type="InterPro" id="IPR036188">
    <property type="entry name" value="FAD/NAD-bd_sf"/>
</dbReference>
<evidence type="ECO:0000256" key="9">
    <source>
        <dbReference type="SAM" id="Phobius"/>
    </source>
</evidence>
<dbReference type="SUPFAM" id="SSF51905">
    <property type="entry name" value="FAD/NAD(P)-binding domain"/>
    <property type="match status" value="1"/>
</dbReference>
<feature type="domain" description="External alternative NADH-ubiquinone oxidoreductase-like C-terminal" evidence="11">
    <location>
        <begin position="359"/>
        <end position="413"/>
    </location>
</feature>
<evidence type="ECO:0000256" key="2">
    <source>
        <dbReference type="ARBA" id="ARBA00012637"/>
    </source>
</evidence>
<dbReference type="GO" id="GO:0050136">
    <property type="term" value="F:NADH dehydrogenase (quinone) (non-electrogenic) activity"/>
    <property type="evidence" value="ECO:0007669"/>
    <property type="project" value="UniProtKB-EC"/>
</dbReference>
<dbReference type="AlphaFoldDB" id="A3UBL7"/>
<name>A3UBL7_CROAH</name>
<dbReference type="Pfam" id="PF07992">
    <property type="entry name" value="Pyr_redox_2"/>
    <property type="match status" value="1"/>
</dbReference>
<dbReference type="PANTHER" id="PTHR43706:SF47">
    <property type="entry name" value="EXTERNAL NADH-UBIQUINONE OXIDOREDUCTASE 1, MITOCHONDRIAL-RELATED"/>
    <property type="match status" value="1"/>
</dbReference>
<keyword evidence="9" id="KW-1133">Transmembrane helix</keyword>
<dbReference type="Gene3D" id="3.50.50.100">
    <property type="match status" value="1"/>
</dbReference>
<comment type="similarity">
    <text evidence="1">Belongs to the NADH dehydrogenase family.</text>
</comment>
<dbReference type="Pfam" id="PF22366">
    <property type="entry name" value="NDH2_C"/>
    <property type="match status" value="1"/>
</dbReference>
<proteinExistence type="inferred from homology"/>
<dbReference type="PANTHER" id="PTHR43706">
    <property type="entry name" value="NADH DEHYDROGENASE"/>
    <property type="match status" value="1"/>
</dbReference>